<dbReference type="InterPro" id="IPR009061">
    <property type="entry name" value="DNA-bd_dom_put_sf"/>
</dbReference>
<keyword evidence="4" id="KW-1185">Reference proteome</keyword>
<protein>
    <recommendedName>
        <fullName evidence="2">HTH merR-type domain-containing protein</fullName>
    </recommendedName>
</protein>
<dbReference type="Gene3D" id="1.10.1660.10">
    <property type="match status" value="1"/>
</dbReference>
<dbReference type="STRING" id="399497.BW733_15995"/>
<gene>
    <name evidence="3" type="ORF">BW733_15995</name>
</gene>
<dbReference type="SMART" id="SM00422">
    <property type="entry name" value="HTH_MERR"/>
    <property type="match status" value="1"/>
</dbReference>
<dbReference type="PANTHER" id="PTHR30204">
    <property type="entry name" value="REDOX-CYCLING DRUG-SENSING TRANSCRIPTIONAL ACTIVATOR SOXR"/>
    <property type="match status" value="1"/>
</dbReference>
<sequence length="275" mass="29532">MMSISVFAGSTGLSVKALRFYDERGLLRPAAVDPVTGYRSYSASQLRDARTIRVLRAAGMPLEAIGRALAEPDTIGELLRSHRARLDEERRLQDRALALALSAEQPPREPEILTRKVGATHFAAVVHEVETELADEDVEASNDEASALLGRLYRALEESGNLPVGGFWTGMPLTGSAGPFRLRLAWPVATPASVSVDGLEVVCGTLPARTEAFLQGAPDGTDQLEGLSGGPLPDPRWIALAELCEASGVEPDELRQSSTGTDENDWRVEYAVTIG</sequence>
<name>A0A1Q2D0Y3_9ACTN</name>
<feature type="domain" description="HTH merR-type" evidence="2">
    <location>
        <begin position="1"/>
        <end position="71"/>
    </location>
</feature>
<dbReference type="AlphaFoldDB" id="A0A1Q2D0Y3"/>
<dbReference type="GO" id="GO:0003700">
    <property type="term" value="F:DNA-binding transcription factor activity"/>
    <property type="evidence" value="ECO:0007669"/>
    <property type="project" value="InterPro"/>
</dbReference>
<dbReference type="KEGG" id="tfa:BW733_15995"/>
<dbReference type="CDD" id="cd01107">
    <property type="entry name" value="HTH_BmrR"/>
    <property type="match status" value="1"/>
</dbReference>
<dbReference type="PANTHER" id="PTHR30204:SF97">
    <property type="entry name" value="MERR FAMILY REGULATORY PROTEIN"/>
    <property type="match status" value="1"/>
</dbReference>
<reference evidence="3 4" key="1">
    <citation type="journal article" date="2008" name="Int. J. Syst. Evol. Microbiol.">
        <title>Tessaracoccus flavescens sp. nov., isolated from marine sediment.</title>
        <authorList>
            <person name="Lee D.W."/>
            <person name="Lee S.D."/>
        </authorList>
    </citation>
    <scope>NUCLEOTIDE SEQUENCE [LARGE SCALE GENOMIC DNA]</scope>
    <source>
        <strain evidence="3 4">SST-39T</strain>
    </source>
</reference>
<dbReference type="GO" id="GO:0003677">
    <property type="term" value="F:DNA binding"/>
    <property type="evidence" value="ECO:0007669"/>
    <property type="project" value="UniProtKB-KW"/>
</dbReference>
<dbReference type="RefSeq" id="WP_161490265.1">
    <property type="nucleotide sequence ID" value="NZ_CP019607.1"/>
</dbReference>
<dbReference type="InterPro" id="IPR047057">
    <property type="entry name" value="MerR_fam"/>
</dbReference>
<evidence type="ECO:0000313" key="4">
    <source>
        <dbReference type="Proteomes" id="UP000188235"/>
    </source>
</evidence>
<dbReference type="EMBL" id="CP019607">
    <property type="protein sequence ID" value="AQP52099.1"/>
    <property type="molecule type" value="Genomic_DNA"/>
</dbReference>
<dbReference type="InterPro" id="IPR000551">
    <property type="entry name" value="MerR-type_HTH_dom"/>
</dbReference>
<organism evidence="3 4">
    <name type="scientific">Tessaracoccus flavescens</name>
    <dbReference type="NCBI Taxonomy" id="399497"/>
    <lineage>
        <taxon>Bacteria</taxon>
        <taxon>Bacillati</taxon>
        <taxon>Actinomycetota</taxon>
        <taxon>Actinomycetes</taxon>
        <taxon>Propionibacteriales</taxon>
        <taxon>Propionibacteriaceae</taxon>
        <taxon>Tessaracoccus</taxon>
    </lineage>
</organism>
<evidence type="ECO:0000259" key="2">
    <source>
        <dbReference type="PROSITE" id="PS50937"/>
    </source>
</evidence>
<dbReference type="Proteomes" id="UP000188235">
    <property type="component" value="Chromosome"/>
</dbReference>
<dbReference type="Pfam" id="PF13411">
    <property type="entry name" value="MerR_1"/>
    <property type="match status" value="1"/>
</dbReference>
<accession>A0A1Q2D0Y3</accession>
<proteinExistence type="predicted"/>
<dbReference type="PROSITE" id="PS50937">
    <property type="entry name" value="HTH_MERR_2"/>
    <property type="match status" value="1"/>
</dbReference>
<dbReference type="PROSITE" id="PS00552">
    <property type="entry name" value="HTH_MERR_1"/>
    <property type="match status" value="1"/>
</dbReference>
<dbReference type="SUPFAM" id="SSF46955">
    <property type="entry name" value="Putative DNA-binding domain"/>
    <property type="match status" value="1"/>
</dbReference>
<evidence type="ECO:0000313" key="3">
    <source>
        <dbReference type="EMBL" id="AQP52099.1"/>
    </source>
</evidence>
<keyword evidence="1" id="KW-0238">DNA-binding</keyword>
<evidence type="ECO:0000256" key="1">
    <source>
        <dbReference type="ARBA" id="ARBA00023125"/>
    </source>
</evidence>